<dbReference type="OrthoDB" id="3824970at2759"/>
<reference evidence="6" key="3">
    <citation type="submission" date="2015-06" db="UniProtKB">
        <authorList>
            <consortium name="EnsemblMetazoa"/>
        </authorList>
    </citation>
    <scope>IDENTIFICATION</scope>
</reference>
<reference evidence="5 7" key="2">
    <citation type="journal article" date="2013" name="Nature">
        <title>Insights into bilaterian evolution from three spiralian genomes.</title>
        <authorList>
            <person name="Simakov O."/>
            <person name="Marletaz F."/>
            <person name="Cho S.J."/>
            <person name="Edsinger-Gonzales E."/>
            <person name="Havlak P."/>
            <person name="Hellsten U."/>
            <person name="Kuo D.H."/>
            <person name="Larsson T."/>
            <person name="Lv J."/>
            <person name="Arendt D."/>
            <person name="Savage R."/>
            <person name="Osoegawa K."/>
            <person name="de Jong P."/>
            <person name="Grimwood J."/>
            <person name="Chapman J.A."/>
            <person name="Shapiro H."/>
            <person name="Aerts A."/>
            <person name="Otillar R.P."/>
            <person name="Terry A.Y."/>
            <person name="Boore J.L."/>
            <person name="Grigoriev I.V."/>
            <person name="Lindberg D.R."/>
            <person name="Seaver E.C."/>
            <person name="Weisblat D.A."/>
            <person name="Putnam N.H."/>
            <person name="Rokhsar D.S."/>
        </authorList>
    </citation>
    <scope>NUCLEOTIDE SEQUENCE</scope>
</reference>
<dbReference type="PROSITE" id="PS50089">
    <property type="entry name" value="ZF_RING_2"/>
    <property type="match status" value="1"/>
</dbReference>
<dbReference type="SMART" id="SM00184">
    <property type="entry name" value="RING"/>
    <property type="match status" value="1"/>
</dbReference>
<dbReference type="RefSeq" id="XP_009028501.1">
    <property type="nucleotide sequence ID" value="XM_009030253.1"/>
</dbReference>
<dbReference type="EnsemblMetazoa" id="HelroT180977">
    <property type="protein sequence ID" value="HelroP180977"/>
    <property type="gene ID" value="HelroG180977"/>
</dbReference>
<sequence>MEDGVHYVGNIKHIDSFFLSLADAGMYYLPFLSYKFKYHGCQICLEEFRHLSFVCQLNCQHVFHYHCLGTWMKEKKKCRRDVNKCPICLEIFKEIFFVPNQMRSRLSCANIWFKIKYKCPCCGGDIAHLMKSNYCHQSSFAQNGTVELKIELETNYDIAQTE</sequence>
<protein>
    <recommendedName>
        <fullName evidence="4">RING-type domain-containing protein</fullName>
    </recommendedName>
</protein>
<dbReference type="HOGENOM" id="CLU_1637269_0_0_1"/>
<gene>
    <name evidence="6" type="primary">20207923</name>
    <name evidence="5" type="ORF">HELRODRAFT_180977</name>
</gene>
<keyword evidence="1 3" id="KW-0479">Metal-binding</keyword>
<accession>T1FGH4</accession>
<dbReference type="InParanoid" id="T1FGH4"/>
<dbReference type="GeneID" id="20207923"/>
<keyword evidence="1 3" id="KW-0863">Zinc-finger</keyword>
<evidence type="ECO:0000313" key="6">
    <source>
        <dbReference type="EnsemblMetazoa" id="HelroP180977"/>
    </source>
</evidence>
<evidence type="ECO:0000256" key="1">
    <source>
        <dbReference type="ARBA" id="ARBA00022771"/>
    </source>
</evidence>
<dbReference type="EMBL" id="AMQM01007424">
    <property type="status" value="NOT_ANNOTATED_CDS"/>
    <property type="molecule type" value="Genomic_DNA"/>
</dbReference>
<dbReference type="Gene3D" id="3.30.40.10">
    <property type="entry name" value="Zinc/RING finger domain, C3HC4 (zinc finger)"/>
    <property type="match status" value="2"/>
</dbReference>
<evidence type="ECO:0000313" key="5">
    <source>
        <dbReference type="EMBL" id="ESN93438.1"/>
    </source>
</evidence>
<dbReference type="Proteomes" id="UP000015101">
    <property type="component" value="Unassembled WGS sequence"/>
</dbReference>
<organism evidence="6 7">
    <name type="scientific">Helobdella robusta</name>
    <name type="common">Californian leech</name>
    <dbReference type="NCBI Taxonomy" id="6412"/>
    <lineage>
        <taxon>Eukaryota</taxon>
        <taxon>Metazoa</taxon>
        <taxon>Spiralia</taxon>
        <taxon>Lophotrochozoa</taxon>
        <taxon>Annelida</taxon>
        <taxon>Clitellata</taxon>
        <taxon>Hirudinea</taxon>
        <taxon>Rhynchobdellida</taxon>
        <taxon>Glossiphoniidae</taxon>
        <taxon>Helobdella</taxon>
    </lineage>
</organism>
<name>T1FGH4_HELRO</name>
<dbReference type="Pfam" id="PF13639">
    <property type="entry name" value="zf-RING_2"/>
    <property type="match status" value="1"/>
</dbReference>
<dbReference type="GO" id="GO:0008270">
    <property type="term" value="F:zinc ion binding"/>
    <property type="evidence" value="ECO:0007669"/>
    <property type="project" value="UniProtKB-KW"/>
</dbReference>
<dbReference type="AlphaFoldDB" id="T1FGH4"/>
<dbReference type="InterPro" id="IPR013083">
    <property type="entry name" value="Znf_RING/FYVE/PHD"/>
</dbReference>
<evidence type="ECO:0000313" key="7">
    <source>
        <dbReference type="Proteomes" id="UP000015101"/>
    </source>
</evidence>
<feature type="domain" description="RING-type" evidence="4">
    <location>
        <begin position="41"/>
        <end position="88"/>
    </location>
</feature>
<evidence type="ECO:0000256" key="2">
    <source>
        <dbReference type="ARBA" id="ARBA00022833"/>
    </source>
</evidence>
<reference evidence="7" key="1">
    <citation type="submission" date="2012-12" db="EMBL/GenBank/DDBJ databases">
        <authorList>
            <person name="Hellsten U."/>
            <person name="Grimwood J."/>
            <person name="Chapman J.A."/>
            <person name="Shapiro H."/>
            <person name="Aerts A."/>
            <person name="Otillar R.P."/>
            <person name="Terry A.Y."/>
            <person name="Boore J.L."/>
            <person name="Simakov O."/>
            <person name="Marletaz F."/>
            <person name="Cho S.-J."/>
            <person name="Edsinger-Gonzales E."/>
            <person name="Havlak P."/>
            <person name="Kuo D.-H."/>
            <person name="Larsson T."/>
            <person name="Lv J."/>
            <person name="Arendt D."/>
            <person name="Savage R."/>
            <person name="Osoegawa K."/>
            <person name="de Jong P."/>
            <person name="Lindberg D.R."/>
            <person name="Seaver E.C."/>
            <person name="Weisblat D.A."/>
            <person name="Putnam N.H."/>
            <person name="Grigoriev I.V."/>
            <person name="Rokhsar D.S."/>
        </authorList>
    </citation>
    <scope>NUCLEOTIDE SEQUENCE</scope>
</reference>
<dbReference type="CTD" id="20207923"/>
<dbReference type="KEGG" id="hro:HELRODRAFT_180977"/>
<keyword evidence="7" id="KW-1185">Reference proteome</keyword>
<dbReference type="SUPFAM" id="SSF57850">
    <property type="entry name" value="RING/U-box"/>
    <property type="match status" value="2"/>
</dbReference>
<proteinExistence type="predicted"/>
<dbReference type="InterPro" id="IPR001841">
    <property type="entry name" value="Znf_RING"/>
</dbReference>
<keyword evidence="2" id="KW-0862">Zinc</keyword>
<evidence type="ECO:0000259" key="4">
    <source>
        <dbReference type="PROSITE" id="PS50089"/>
    </source>
</evidence>
<evidence type="ECO:0000256" key="3">
    <source>
        <dbReference type="PROSITE-ProRule" id="PRU00175"/>
    </source>
</evidence>
<dbReference type="EMBL" id="KB097612">
    <property type="protein sequence ID" value="ESN93438.1"/>
    <property type="molecule type" value="Genomic_DNA"/>
</dbReference>